<dbReference type="EMBL" id="CP051177">
    <property type="protein sequence ID" value="QKX52156.1"/>
    <property type="molecule type" value="Genomic_DNA"/>
</dbReference>
<organism evidence="1 2">
    <name type="scientific">Planococcus glaciei</name>
    <dbReference type="NCBI Taxonomy" id="459472"/>
    <lineage>
        <taxon>Bacteria</taxon>
        <taxon>Bacillati</taxon>
        <taxon>Bacillota</taxon>
        <taxon>Bacilli</taxon>
        <taxon>Bacillales</taxon>
        <taxon>Caryophanaceae</taxon>
        <taxon>Planococcus</taxon>
    </lineage>
</organism>
<dbReference type="Proteomes" id="UP000509222">
    <property type="component" value="Chromosome"/>
</dbReference>
<reference evidence="2" key="2">
    <citation type="submission" date="2020-06" db="EMBL/GenBank/DDBJ databases">
        <title>Isolation of Planomicrobium glaciei.</title>
        <authorList>
            <person name="Malisova L."/>
            <person name="Safrankova R."/>
            <person name="Jakubu V."/>
            <person name="Spanelova P."/>
        </authorList>
    </citation>
    <scope>NUCLEOTIDE SEQUENCE [LARGE SCALE GENOMIC DNA]</scope>
    <source>
        <strain evidence="2">NRL-ATB46093</strain>
    </source>
</reference>
<gene>
    <name evidence="1" type="ORF">HF394_17115</name>
</gene>
<proteinExistence type="predicted"/>
<reference evidence="1 2" key="1">
    <citation type="submission" date="2020-04" db="EMBL/GenBank/DDBJ databases">
        <authorList>
            <person name="Pajer P."/>
            <person name="Broz P."/>
        </authorList>
    </citation>
    <scope>NUCLEOTIDE SEQUENCE [LARGE SCALE GENOMIC DNA]</scope>
    <source>
        <strain evidence="2">NRL-ATB46093</strain>
    </source>
</reference>
<evidence type="ECO:0000313" key="1">
    <source>
        <dbReference type="EMBL" id="QKX52156.1"/>
    </source>
</evidence>
<dbReference type="RefSeq" id="WP_036803525.1">
    <property type="nucleotide sequence ID" value="NZ_CP051177.1"/>
</dbReference>
<sequence length="133" mass="14770">MLEMNSLVAIAKKVGDLLEAEAELRPEGLVFKKKRIVKERKSSHVHVCWSLDLTVRVQSAGCEIAANEAEVFLLPEELPLFTASLIGNPILMPTNFSQKISLERGMYCVRLLSQEAPEIFAARLSETLCTLGQ</sequence>
<dbReference type="AlphaFoldDB" id="A0A7H8QDZ0"/>
<protein>
    <submittedName>
        <fullName evidence="1">Uncharacterized protein</fullName>
    </submittedName>
</protein>
<accession>A0A7H8QDZ0</accession>
<keyword evidence="2" id="KW-1185">Reference proteome</keyword>
<name>A0A7H8QDZ0_9BACL</name>
<evidence type="ECO:0000313" key="2">
    <source>
        <dbReference type="Proteomes" id="UP000509222"/>
    </source>
</evidence>